<proteinExistence type="inferred from homology"/>
<accession>A0A177C169</accession>
<dbReference type="Gene3D" id="3.40.50.720">
    <property type="entry name" value="NAD(P)-binding Rossmann-like Domain"/>
    <property type="match status" value="1"/>
</dbReference>
<dbReference type="OrthoDB" id="191139at2759"/>
<evidence type="ECO:0000256" key="1">
    <source>
        <dbReference type="ARBA" id="ARBA00006484"/>
    </source>
</evidence>
<keyword evidence="4" id="KW-1185">Reference proteome</keyword>
<dbReference type="RefSeq" id="XP_018030913.1">
    <property type="nucleotide sequence ID" value="XM_018176935.1"/>
</dbReference>
<dbReference type="GO" id="GO:0016491">
    <property type="term" value="F:oxidoreductase activity"/>
    <property type="evidence" value="ECO:0007669"/>
    <property type="project" value="UniProtKB-KW"/>
</dbReference>
<dbReference type="InParanoid" id="A0A177C169"/>
<dbReference type="Pfam" id="PF00106">
    <property type="entry name" value="adh_short"/>
    <property type="match status" value="1"/>
</dbReference>
<evidence type="ECO:0000256" key="2">
    <source>
        <dbReference type="ARBA" id="ARBA00023002"/>
    </source>
</evidence>
<dbReference type="InterPro" id="IPR002347">
    <property type="entry name" value="SDR_fam"/>
</dbReference>
<reference evidence="3 4" key="1">
    <citation type="submission" date="2016-05" db="EMBL/GenBank/DDBJ databases">
        <title>Comparative analysis of secretome profiles of manganese(II)-oxidizing ascomycete fungi.</title>
        <authorList>
            <consortium name="DOE Joint Genome Institute"/>
            <person name="Zeiner C.A."/>
            <person name="Purvine S.O."/>
            <person name="Zink E.M."/>
            <person name="Wu S."/>
            <person name="Pasa-Tolic L."/>
            <person name="Chaput D.L."/>
            <person name="Haridas S."/>
            <person name="Grigoriev I.V."/>
            <person name="Santelli C.M."/>
            <person name="Hansel C.M."/>
        </authorList>
    </citation>
    <scope>NUCLEOTIDE SEQUENCE [LARGE SCALE GENOMIC DNA]</scope>
    <source>
        <strain evidence="3 4">AP3s5-JAC2a</strain>
    </source>
</reference>
<keyword evidence="2" id="KW-0560">Oxidoreductase</keyword>
<evidence type="ECO:0000313" key="3">
    <source>
        <dbReference type="EMBL" id="OAG00548.1"/>
    </source>
</evidence>
<dbReference type="GeneID" id="28760421"/>
<name>A0A177C169_9PLEO</name>
<dbReference type="PRINTS" id="PR00081">
    <property type="entry name" value="GDHRDH"/>
</dbReference>
<dbReference type="Proteomes" id="UP000077069">
    <property type="component" value="Unassembled WGS sequence"/>
</dbReference>
<dbReference type="SUPFAM" id="SSF51735">
    <property type="entry name" value="NAD(P)-binding Rossmann-fold domains"/>
    <property type="match status" value="1"/>
</dbReference>
<dbReference type="AlphaFoldDB" id="A0A177C169"/>
<dbReference type="InterPro" id="IPR036291">
    <property type="entry name" value="NAD(P)-bd_dom_sf"/>
</dbReference>
<sequence length="335" mass="35702">MGRYTAVHANPQGVGDARPTALQIIQDEGLEGKLVGKVIVLTGATSGIGLETARALSTTGATLFLTARDLAKASESLAGILEPGRVSLVPMDNASFSSVRAAAQQILAHSHNKINILIANAGIMGVPSLTLTEDGHESHFAVNHLSHFLLFSLLKDALLAASTPAFNSRAVIVASSAHRAGPFPADHDYSFSNTPYKHGKAYANSKLANIYMANYLDRHYGGRGLHATSVHPGAILTNITRYSDPSVIDAILKMPHLVPIFKSAEQGGATTVVAAVGKEWEGRGGKYLEDCEEAGRGEDDGNVFMLGYTTWTYDEGEEERLWKDSAHFVGVEAHV</sequence>
<dbReference type="PANTHER" id="PTHR24320">
    <property type="entry name" value="RETINOL DEHYDROGENASE"/>
    <property type="match status" value="1"/>
</dbReference>
<dbReference type="PANTHER" id="PTHR24320:SF272">
    <property type="entry name" value="NAD(P)-BINDING ROSSMANN-FOLD SUPERFAMILY PROTEIN"/>
    <property type="match status" value="1"/>
</dbReference>
<gene>
    <name evidence="3" type="ORF">CC84DRAFT_1155464</name>
</gene>
<protein>
    <submittedName>
        <fullName evidence="3">NAD(P)-binding protein</fullName>
    </submittedName>
</protein>
<evidence type="ECO:0000313" key="4">
    <source>
        <dbReference type="Proteomes" id="UP000077069"/>
    </source>
</evidence>
<dbReference type="EMBL" id="KV441559">
    <property type="protein sequence ID" value="OAG00548.1"/>
    <property type="molecule type" value="Genomic_DNA"/>
</dbReference>
<comment type="similarity">
    <text evidence="1">Belongs to the short-chain dehydrogenases/reductases (SDR) family.</text>
</comment>
<organism evidence="3 4">
    <name type="scientific">Paraphaeosphaeria sporulosa</name>
    <dbReference type="NCBI Taxonomy" id="1460663"/>
    <lineage>
        <taxon>Eukaryota</taxon>
        <taxon>Fungi</taxon>
        <taxon>Dikarya</taxon>
        <taxon>Ascomycota</taxon>
        <taxon>Pezizomycotina</taxon>
        <taxon>Dothideomycetes</taxon>
        <taxon>Pleosporomycetidae</taxon>
        <taxon>Pleosporales</taxon>
        <taxon>Massarineae</taxon>
        <taxon>Didymosphaeriaceae</taxon>
        <taxon>Paraphaeosphaeria</taxon>
    </lineage>
</organism>
<dbReference type="STRING" id="1460663.A0A177C169"/>